<evidence type="ECO:0000256" key="1">
    <source>
        <dbReference type="ARBA" id="ARBA00004141"/>
    </source>
</evidence>
<dbReference type="Pfam" id="PF04932">
    <property type="entry name" value="Wzy_C"/>
    <property type="match status" value="1"/>
</dbReference>
<comment type="caution">
    <text evidence="7">The sequence shown here is derived from an EMBL/GenBank/DDBJ whole genome shotgun (WGS) entry which is preliminary data.</text>
</comment>
<dbReference type="AlphaFoldDB" id="A0A3D8GSY1"/>
<dbReference type="Proteomes" id="UP000257144">
    <property type="component" value="Unassembled WGS sequence"/>
</dbReference>
<dbReference type="PANTHER" id="PTHR37422:SF13">
    <property type="entry name" value="LIPOPOLYSACCHARIDE BIOSYNTHESIS PROTEIN PA4999-RELATED"/>
    <property type="match status" value="1"/>
</dbReference>
<proteinExistence type="predicted"/>
<keyword evidence="7" id="KW-0436">Ligase</keyword>
<keyword evidence="2 5" id="KW-0812">Transmembrane</keyword>
<feature type="transmembrane region" description="Helical" evidence="5">
    <location>
        <begin position="26"/>
        <end position="42"/>
    </location>
</feature>
<feature type="domain" description="O-antigen ligase-related" evidence="6">
    <location>
        <begin position="255"/>
        <end position="451"/>
    </location>
</feature>
<keyword evidence="4 5" id="KW-0472">Membrane</keyword>
<dbReference type="GO" id="GO:0016874">
    <property type="term" value="F:ligase activity"/>
    <property type="evidence" value="ECO:0007669"/>
    <property type="project" value="UniProtKB-KW"/>
</dbReference>
<reference evidence="7 8" key="1">
    <citation type="submission" date="2018-07" db="EMBL/GenBank/DDBJ databases">
        <title>Bacillus sp. YLB-04 draft genome sequence.</title>
        <authorList>
            <person name="Yu L."/>
            <person name="Tang X."/>
        </authorList>
    </citation>
    <scope>NUCLEOTIDE SEQUENCE [LARGE SCALE GENOMIC DNA]</scope>
    <source>
        <strain evidence="7 8">YLB-04</strain>
    </source>
</reference>
<feature type="transmembrane region" description="Helical" evidence="5">
    <location>
        <begin position="300"/>
        <end position="317"/>
    </location>
</feature>
<feature type="transmembrane region" description="Helical" evidence="5">
    <location>
        <begin position="106"/>
        <end position="133"/>
    </location>
</feature>
<evidence type="ECO:0000313" key="7">
    <source>
        <dbReference type="EMBL" id="RDU37548.1"/>
    </source>
</evidence>
<keyword evidence="8" id="KW-1185">Reference proteome</keyword>
<feature type="transmembrane region" description="Helical" evidence="5">
    <location>
        <begin position="164"/>
        <end position="185"/>
    </location>
</feature>
<feature type="transmembrane region" description="Helical" evidence="5">
    <location>
        <begin position="434"/>
        <end position="458"/>
    </location>
</feature>
<dbReference type="OrthoDB" id="1762823at2"/>
<feature type="transmembrane region" description="Helical" evidence="5">
    <location>
        <begin position="139"/>
        <end position="157"/>
    </location>
</feature>
<name>A0A3D8GSY1_9BACI</name>
<dbReference type="GO" id="GO:0016020">
    <property type="term" value="C:membrane"/>
    <property type="evidence" value="ECO:0007669"/>
    <property type="project" value="UniProtKB-SubCell"/>
</dbReference>
<feature type="transmembrane region" description="Helical" evidence="5">
    <location>
        <begin position="71"/>
        <end position="94"/>
    </location>
</feature>
<dbReference type="InterPro" id="IPR007016">
    <property type="entry name" value="O-antigen_ligase-rel_domated"/>
</dbReference>
<protein>
    <submittedName>
        <fullName evidence="7">O-antigen ligase family protein</fullName>
    </submittedName>
</protein>
<feature type="transmembrane region" description="Helical" evidence="5">
    <location>
        <begin position="250"/>
        <end position="266"/>
    </location>
</feature>
<gene>
    <name evidence="7" type="ORF">DRW41_06815</name>
</gene>
<evidence type="ECO:0000256" key="2">
    <source>
        <dbReference type="ARBA" id="ARBA00022692"/>
    </source>
</evidence>
<comment type="subcellular location">
    <subcellularLocation>
        <location evidence="1">Membrane</location>
        <topology evidence="1">Multi-pass membrane protein</topology>
    </subcellularLocation>
</comment>
<feature type="transmembrane region" description="Helical" evidence="5">
    <location>
        <begin position="272"/>
        <end position="288"/>
    </location>
</feature>
<evidence type="ECO:0000256" key="3">
    <source>
        <dbReference type="ARBA" id="ARBA00022989"/>
    </source>
</evidence>
<organism evidence="7 8">
    <name type="scientific">Neobacillus piezotolerans</name>
    <dbReference type="NCBI Taxonomy" id="2259171"/>
    <lineage>
        <taxon>Bacteria</taxon>
        <taxon>Bacillati</taxon>
        <taxon>Bacillota</taxon>
        <taxon>Bacilli</taxon>
        <taxon>Bacillales</taxon>
        <taxon>Bacillaceae</taxon>
        <taxon>Neobacillus</taxon>
    </lineage>
</organism>
<evidence type="ECO:0000256" key="4">
    <source>
        <dbReference type="ARBA" id="ARBA00023136"/>
    </source>
</evidence>
<feature type="transmembrane region" description="Helical" evidence="5">
    <location>
        <begin position="470"/>
        <end position="487"/>
    </location>
</feature>
<keyword evidence="3 5" id="KW-1133">Transmembrane helix</keyword>
<dbReference type="RefSeq" id="WP_115451220.1">
    <property type="nucleotide sequence ID" value="NZ_QNQT01000002.1"/>
</dbReference>
<dbReference type="InterPro" id="IPR051533">
    <property type="entry name" value="WaaL-like"/>
</dbReference>
<dbReference type="PANTHER" id="PTHR37422">
    <property type="entry name" value="TEICHURONIC ACID BIOSYNTHESIS PROTEIN TUAE"/>
    <property type="match status" value="1"/>
</dbReference>
<evidence type="ECO:0000259" key="6">
    <source>
        <dbReference type="Pfam" id="PF04932"/>
    </source>
</evidence>
<accession>A0A3D8GSY1</accession>
<dbReference type="EMBL" id="QNQT01000002">
    <property type="protein sequence ID" value="RDU37548.1"/>
    <property type="molecule type" value="Genomic_DNA"/>
</dbReference>
<feature type="transmembrane region" description="Helical" evidence="5">
    <location>
        <begin position="224"/>
        <end position="243"/>
    </location>
</feature>
<feature type="transmembrane region" description="Helical" evidence="5">
    <location>
        <begin position="493"/>
        <end position="513"/>
    </location>
</feature>
<evidence type="ECO:0000313" key="8">
    <source>
        <dbReference type="Proteomes" id="UP000257144"/>
    </source>
</evidence>
<evidence type="ECO:0000256" key="5">
    <source>
        <dbReference type="SAM" id="Phobius"/>
    </source>
</evidence>
<sequence length="522" mass="58807">MSIKNGYKIYRDEQEDLLETKKTNHLIFFMFLIIIILVPLAAKLHGVNHVSPIITEEPILSSGEKGNIFSYYKFFILVAVTIFISLAFLYKVLVLKNNILKSKINIYIGTMVVFVALSTLFSNAKIISLFGMYDRHEGSITYLCYFFLFYIALNIQVEEKKKELIFWSLVPFVIINFALGLLNLWNINILNKPFIQKMVYGELPEGATIREGSFIITTLGHGNYLSGTSAMITVIFLILFILSNSLSKKIIYGILTILSFATLITSLSSSGFVTTLSMIPIVVIMVLYRADKKLKIIRDFSIMSISFLLIIFIFSKIQPRVWDETIGLIIKQNPFQVSVESFKGIPKELSIFSISEVDASNASDFTPPELPEAGVAAGTGRVYIWEKTIELIKNRPIFGYGLDTFAYYFNQDDPQKHANLNEGYSVIVDKPHNIYLNLAYGAGVITLIGFLTLIINYVKSIIRVVKTINMNTVALVCGCLAYLFQGMFNDSTIGAGVIFWILFGLSFNSLLILEANRKEADI</sequence>